<keyword evidence="4" id="KW-1185">Reference proteome</keyword>
<dbReference type="PANTHER" id="PTHR38037:SF2">
    <property type="entry name" value="ATP-DEPENDENT ZINC PROTEASE DOMAIN-CONTAINING PROTEIN-RELATED"/>
    <property type="match status" value="1"/>
</dbReference>
<dbReference type="AlphaFoldDB" id="A0A1G9HYL1"/>
<organism evidence="3 4">
    <name type="scientific">Pseudomonas indica</name>
    <dbReference type="NCBI Taxonomy" id="137658"/>
    <lineage>
        <taxon>Bacteria</taxon>
        <taxon>Pseudomonadati</taxon>
        <taxon>Pseudomonadota</taxon>
        <taxon>Gammaproteobacteria</taxon>
        <taxon>Pseudomonadales</taxon>
        <taxon>Pseudomonadaceae</taxon>
        <taxon>Pseudomonas</taxon>
    </lineage>
</organism>
<dbReference type="Gene3D" id="2.40.70.10">
    <property type="entry name" value="Acid Proteases"/>
    <property type="match status" value="1"/>
</dbReference>
<feature type="region of interest" description="Disordered" evidence="1">
    <location>
        <begin position="1"/>
        <end position="26"/>
    </location>
</feature>
<dbReference type="InterPro" id="IPR008503">
    <property type="entry name" value="Asp_endopeptidase"/>
</dbReference>
<evidence type="ECO:0000259" key="2">
    <source>
        <dbReference type="Pfam" id="PF05618"/>
    </source>
</evidence>
<dbReference type="Pfam" id="PF05618">
    <property type="entry name" value="Zn_protease"/>
    <property type="match status" value="1"/>
</dbReference>
<accession>A0A1G9HYL1</accession>
<evidence type="ECO:0000256" key="1">
    <source>
        <dbReference type="SAM" id="MobiDB-lite"/>
    </source>
</evidence>
<gene>
    <name evidence="3" type="ORF">SAMN05216186_1169</name>
</gene>
<name>A0A1G9HYL1_9PSED</name>
<dbReference type="EMBL" id="FNFD01000016">
    <property type="protein sequence ID" value="SDL18087.1"/>
    <property type="molecule type" value="Genomic_DNA"/>
</dbReference>
<protein>
    <submittedName>
        <fullName evidence="3">Uncharacterized conserved protein</fullName>
    </submittedName>
</protein>
<dbReference type="SUPFAM" id="SSF50630">
    <property type="entry name" value="Acid proteases"/>
    <property type="match status" value="1"/>
</dbReference>
<dbReference type="InterPro" id="IPR021109">
    <property type="entry name" value="Peptidase_aspartic_dom_sf"/>
</dbReference>
<proteinExistence type="predicted"/>
<evidence type="ECO:0000313" key="4">
    <source>
        <dbReference type="Proteomes" id="UP000198706"/>
    </source>
</evidence>
<dbReference type="Proteomes" id="UP000198706">
    <property type="component" value="Unassembled WGS sequence"/>
</dbReference>
<dbReference type="STRING" id="137658.SAMN05216186_1169"/>
<sequence>MISRLTPETKRSGAATGGRTIHQGPGPSHCRLNLGEPFVKHVFLSACLLLPLTAFAAKDPTLYGRYEYVRLPEIGQVMKAKMDTGARTASLSAKDIERFERDGEDWVRFRLAGKRADDTLYEHRLARISKIKNRADEEDDEEGDKAEISRRPVIDLEVCLGGERRVIEANLTDRSAFNYPVLIGAKALREFDAAVDPARKFTAGKPQC</sequence>
<feature type="domain" description="Retropepsin-like aspartic endopeptidase" evidence="2">
    <location>
        <begin position="63"/>
        <end position="205"/>
    </location>
</feature>
<reference evidence="3 4" key="1">
    <citation type="submission" date="2016-10" db="EMBL/GenBank/DDBJ databases">
        <authorList>
            <person name="de Groot N.N."/>
        </authorList>
    </citation>
    <scope>NUCLEOTIDE SEQUENCE [LARGE SCALE GENOMIC DNA]</scope>
    <source>
        <strain evidence="3 4">JCM 21544</strain>
    </source>
</reference>
<dbReference type="PANTHER" id="PTHR38037">
    <property type="entry name" value="ZN_PROTEASE DOMAIN-CONTAINING PROTEIN"/>
    <property type="match status" value="1"/>
</dbReference>
<evidence type="ECO:0000313" key="3">
    <source>
        <dbReference type="EMBL" id="SDL18087.1"/>
    </source>
</evidence>